<evidence type="ECO:0000259" key="3">
    <source>
        <dbReference type="Pfam" id="PF25954"/>
    </source>
</evidence>
<dbReference type="Proteomes" id="UP001139028">
    <property type="component" value="Unassembled WGS sequence"/>
</dbReference>
<reference evidence="5" key="1">
    <citation type="journal article" date="2022" name="Arch. Microbiol.">
        <title>Microbulbifer okhotskensis sp. nov., isolated from a deep bottom sediment of the Okhotsk Sea.</title>
        <authorList>
            <person name="Romanenko L."/>
            <person name="Kurilenko V."/>
            <person name="Otstavnykh N."/>
            <person name="Velansky P."/>
            <person name="Isaeva M."/>
            <person name="Mikhailov V."/>
        </authorList>
    </citation>
    <scope>NUCLEOTIDE SEQUENCE</scope>
    <source>
        <strain evidence="5">OS29</strain>
    </source>
</reference>
<keyword evidence="6" id="KW-1185">Reference proteome</keyword>
<evidence type="ECO:0000259" key="4">
    <source>
        <dbReference type="Pfam" id="PF25967"/>
    </source>
</evidence>
<feature type="domain" description="Multidrug resistance protein MdtA-like C-terminal permuted SH3" evidence="4">
    <location>
        <begin position="290"/>
        <end position="354"/>
    </location>
</feature>
<dbReference type="PROSITE" id="PS51257">
    <property type="entry name" value="PROKAR_LIPOPROTEIN"/>
    <property type="match status" value="1"/>
</dbReference>
<feature type="domain" description="CusB-like beta-barrel" evidence="3">
    <location>
        <begin position="211"/>
        <end position="283"/>
    </location>
</feature>
<dbReference type="Gene3D" id="2.40.50.100">
    <property type="match status" value="1"/>
</dbReference>
<protein>
    <submittedName>
        <fullName evidence="5">Efflux RND transporter periplasmic adaptor subunit</fullName>
    </submittedName>
</protein>
<accession>A0A9X2J7K9</accession>
<dbReference type="GO" id="GO:1990281">
    <property type="term" value="C:efflux pump complex"/>
    <property type="evidence" value="ECO:0007669"/>
    <property type="project" value="TreeGrafter"/>
</dbReference>
<sequence length="368" mass="40376">MRFIRVYLTVLLILAGCHGEPPSKKPTPVEVFVAHVQASAAGYPYSAVVNPYTRVEVAFRTDGYVQAIPQRKALKQTRILQAGDYVRDQEILAKINDEQYRDRVVEAAANVSKAEAVRRKADLDYKRATALFSTASITAPEYDSAREEYEVAQASVVGTEAHLDRAKEELRDTVLRSPLTGIILQRKIEVGTLVRSETVGFVVADISRVKVVFTVPDVVLSYAPLGSVVSLRTESLLDRIFKGMITEVSPMADSRTRVFSITVTVDNPQALLRVGMVMSLTLDKLRIPRNRVVIPLSCLVAHPTEEQGFAVFVLVPEKDSLNVQLRRVLPGQVVGNSVVIQEGLTIGDRVVSTGAAQLRDGEAVVVVP</sequence>
<dbReference type="GO" id="GO:0015562">
    <property type="term" value="F:efflux transmembrane transporter activity"/>
    <property type="evidence" value="ECO:0007669"/>
    <property type="project" value="TreeGrafter"/>
</dbReference>
<dbReference type="PANTHER" id="PTHR30469">
    <property type="entry name" value="MULTIDRUG RESISTANCE PROTEIN MDTA"/>
    <property type="match status" value="1"/>
</dbReference>
<gene>
    <name evidence="5" type="ORF">MO867_16285</name>
</gene>
<evidence type="ECO:0000313" key="6">
    <source>
        <dbReference type="Proteomes" id="UP001139028"/>
    </source>
</evidence>
<dbReference type="Pfam" id="PF25967">
    <property type="entry name" value="RND-MFP_C"/>
    <property type="match status" value="1"/>
</dbReference>
<organism evidence="5 6">
    <name type="scientific">Microbulbifer okhotskensis</name>
    <dbReference type="NCBI Taxonomy" id="2926617"/>
    <lineage>
        <taxon>Bacteria</taxon>
        <taxon>Pseudomonadati</taxon>
        <taxon>Pseudomonadota</taxon>
        <taxon>Gammaproteobacteria</taxon>
        <taxon>Cellvibrionales</taxon>
        <taxon>Microbulbiferaceae</taxon>
        <taxon>Microbulbifer</taxon>
    </lineage>
</organism>
<dbReference type="AlphaFoldDB" id="A0A9X2J7K9"/>
<dbReference type="Gene3D" id="2.40.30.170">
    <property type="match status" value="1"/>
</dbReference>
<dbReference type="Pfam" id="PF25954">
    <property type="entry name" value="Beta-barrel_RND_2"/>
    <property type="match status" value="1"/>
</dbReference>
<dbReference type="Gene3D" id="2.40.420.20">
    <property type="match status" value="1"/>
</dbReference>
<evidence type="ECO:0000259" key="2">
    <source>
        <dbReference type="Pfam" id="PF25876"/>
    </source>
</evidence>
<proteinExistence type="inferred from homology"/>
<name>A0A9X2J7K9_9GAMM</name>
<dbReference type="InterPro" id="IPR058792">
    <property type="entry name" value="Beta-barrel_RND_2"/>
</dbReference>
<evidence type="ECO:0000313" key="5">
    <source>
        <dbReference type="EMBL" id="MCO1335895.1"/>
    </source>
</evidence>
<dbReference type="InterPro" id="IPR058624">
    <property type="entry name" value="MdtA-like_HH"/>
</dbReference>
<evidence type="ECO:0000256" key="1">
    <source>
        <dbReference type="ARBA" id="ARBA00009477"/>
    </source>
</evidence>
<dbReference type="InterPro" id="IPR006143">
    <property type="entry name" value="RND_pump_MFP"/>
</dbReference>
<dbReference type="RefSeq" id="WP_252471039.1">
    <property type="nucleotide sequence ID" value="NZ_JALBWM010000089.1"/>
</dbReference>
<dbReference type="NCBIfam" id="TIGR01730">
    <property type="entry name" value="RND_mfp"/>
    <property type="match status" value="1"/>
</dbReference>
<comment type="caution">
    <text evidence="5">The sequence shown here is derived from an EMBL/GenBank/DDBJ whole genome shotgun (WGS) entry which is preliminary data.</text>
</comment>
<dbReference type="EMBL" id="JALBWM010000089">
    <property type="protein sequence ID" value="MCO1335895.1"/>
    <property type="molecule type" value="Genomic_DNA"/>
</dbReference>
<dbReference type="Gene3D" id="1.10.287.470">
    <property type="entry name" value="Helix hairpin bin"/>
    <property type="match status" value="1"/>
</dbReference>
<dbReference type="Pfam" id="PF25876">
    <property type="entry name" value="HH_MFP_RND"/>
    <property type="match status" value="1"/>
</dbReference>
<feature type="domain" description="Multidrug resistance protein MdtA-like alpha-helical hairpin" evidence="2">
    <location>
        <begin position="106"/>
        <end position="171"/>
    </location>
</feature>
<comment type="similarity">
    <text evidence="1">Belongs to the membrane fusion protein (MFP) (TC 8.A.1) family.</text>
</comment>
<dbReference type="InterPro" id="IPR058627">
    <property type="entry name" value="MdtA-like_C"/>
</dbReference>
<dbReference type="SUPFAM" id="SSF111369">
    <property type="entry name" value="HlyD-like secretion proteins"/>
    <property type="match status" value="1"/>
</dbReference>